<dbReference type="PANTHER" id="PTHR12544">
    <property type="entry name" value="GLUTAMINASE"/>
    <property type="match status" value="1"/>
</dbReference>
<accession>A0AAV4DLF5</accession>
<dbReference type="EMBL" id="BLXT01007982">
    <property type="protein sequence ID" value="GFO44850.1"/>
    <property type="molecule type" value="Genomic_DNA"/>
</dbReference>
<evidence type="ECO:0000313" key="3">
    <source>
        <dbReference type="EMBL" id="GFO44850.1"/>
    </source>
</evidence>
<keyword evidence="4" id="KW-1185">Reference proteome</keyword>
<dbReference type="GO" id="GO:0004359">
    <property type="term" value="F:glutaminase activity"/>
    <property type="evidence" value="ECO:0007669"/>
    <property type="project" value="InterPro"/>
</dbReference>
<gene>
    <name evidence="3" type="ORF">PoB_007135500</name>
</gene>
<comment type="caution">
    <text evidence="3">The sequence shown here is derived from an EMBL/GenBank/DDBJ whole genome shotgun (WGS) entry which is preliminary data.</text>
</comment>
<name>A0AAV4DLF5_9GAST</name>
<dbReference type="Gene3D" id="1.10.238.210">
    <property type="match status" value="1"/>
</dbReference>
<dbReference type="PANTHER" id="PTHR12544:SF29">
    <property type="entry name" value="GLUTAMINASE"/>
    <property type="match status" value="1"/>
</dbReference>
<dbReference type="Proteomes" id="UP000735302">
    <property type="component" value="Unassembled WGS sequence"/>
</dbReference>
<evidence type="ECO:0000259" key="2">
    <source>
        <dbReference type="Pfam" id="PF17959"/>
    </source>
</evidence>
<dbReference type="GO" id="GO:0006543">
    <property type="term" value="P:L-glutamine catabolic process"/>
    <property type="evidence" value="ECO:0007669"/>
    <property type="project" value="TreeGrafter"/>
</dbReference>
<evidence type="ECO:0000313" key="4">
    <source>
        <dbReference type="Proteomes" id="UP000735302"/>
    </source>
</evidence>
<dbReference type="AlphaFoldDB" id="A0AAV4DLF5"/>
<evidence type="ECO:0000256" key="1">
    <source>
        <dbReference type="SAM" id="MobiDB-lite"/>
    </source>
</evidence>
<dbReference type="InterPro" id="IPR015868">
    <property type="entry name" value="Glutaminase"/>
</dbReference>
<dbReference type="Pfam" id="PF17959">
    <property type="entry name" value="EF-hand_14"/>
    <property type="match status" value="1"/>
</dbReference>
<reference evidence="3 4" key="1">
    <citation type="journal article" date="2021" name="Elife">
        <title>Chloroplast acquisition without the gene transfer in kleptoplastic sea slugs, Plakobranchus ocellatus.</title>
        <authorList>
            <person name="Maeda T."/>
            <person name="Takahashi S."/>
            <person name="Yoshida T."/>
            <person name="Shimamura S."/>
            <person name="Takaki Y."/>
            <person name="Nagai Y."/>
            <person name="Toyoda A."/>
            <person name="Suzuki Y."/>
            <person name="Arimoto A."/>
            <person name="Ishii H."/>
            <person name="Satoh N."/>
            <person name="Nishiyama T."/>
            <person name="Hasebe M."/>
            <person name="Maruyama T."/>
            <person name="Minagawa J."/>
            <person name="Obokata J."/>
            <person name="Shigenobu S."/>
        </authorList>
    </citation>
    <scope>NUCLEOTIDE SEQUENCE [LARGE SCALE GENOMIC DNA]</scope>
</reference>
<protein>
    <submittedName>
        <fullName evidence="3">Glutaminase kidney isoform, mitochondrial</fullName>
    </submittedName>
</protein>
<feature type="domain" description="Glutaminase EF-hand" evidence="2">
    <location>
        <begin position="10"/>
        <end position="95"/>
    </location>
</feature>
<proteinExistence type="predicted"/>
<dbReference type="InterPro" id="IPR041541">
    <property type="entry name" value="Glutaminase_EF-hand"/>
</dbReference>
<organism evidence="3 4">
    <name type="scientific">Plakobranchus ocellatus</name>
    <dbReference type="NCBI Taxonomy" id="259542"/>
    <lineage>
        <taxon>Eukaryota</taxon>
        <taxon>Metazoa</taxon>
        <taxon>Spiralia</taxon>
        <taxon>Lophotrochozoa</taxon>
        <taxon>Mollusca</taxon>
        <taxon>Gastropoda</taxon>
        <taxon>Heterobranchia</taxon>
        <taxon>Euthyneura</taxon>
        <taxon>Panpulmonata</taxon>
        <taxon>Sacoglossa</taxon>
        <taxon>Placobranchoidea</taxon>
        <taxon>Plakobranchidae</taxon>
        <taxon>Plakobranchus</taxon>
    </lineage>
</organism>
<feature type="region of interest" description="Disordered" evidence="1">
    <location>
        <begin position="142"/>
        <end position="162"/>
    </location>
</feature>
<sequence>MFDLHDIDYHLFDYLSDDQGKLAISKFLQALRATGLRESDPRLKEAMTNLSNVQNEVSDLDTVQNVFIDRETFRECIADNIILIAKAFRNQFIIPEFTKFTNRIDELFWRAKANTKGKARAPIAGLEPATEGSLQISGRTRKPLCYRRSRPPQGDLRLPGPPSGLGAGGELKNCYRMVPVDLRAIRYLLCHRRHRGERNWREGASCRQRKKLTSLSQ</sequence>
<dbReference type="GO" id="GO:0006537">
    <property type="term" value="P:glutamate biosynthetic process"/>
    <property type="evidence" value="ECO:0007669"/>
    <property type="project" value="TreeGrafter"/>
</dbReference>